<protein>
    <submittedName>
        <fullName evidence="2">Helix-turn-helix domain-containing protein</fullName>
    </submittedName>
</protein>
<evidence type="ECO:0000313" key="2">
    <source>
        <dbReference type="EMBL" id="MCP2727182.1"/>
    </source>
</evidence>
<dbReference type="InterPro" id="IPR010982">
    <property type="entry name" value="Lambda_DNA-bd_dom_sf"/>
</dbReference>
<dbReference type="Gene3D" id="1.10.260.40">
    <property type="entry name" value="lambda repressor-like DNA-binding domains"/>
    <property type="match status" value="1"/>
</dbReference>
<dbReference type="PROSITE" id="PS50943">
    <property type="entry name" value="HTH_CROC1"/>
    <property type="match status" value="1"/>
</dbReference>
<dbReference type="EMBL" id="JAMZMM010000008">
    <property type="protein sequence ID" value="MCP2727182.1"/>
    <property type="molecule type" value="Genomic_DNA"/>
</dbReference>
<dbReference type="CDD" id="cd00093">
    <property type="entry name" value="HTH_XRE"/>
    <property type="match status" value="1"/>
</dbReference>
<proteinExistence type="predicted"/>
<evidence type="ECO:0000259" key="1">
    <source>
        <dbReference type="PROSITE" id="PS50943"/>
    </source>
</evidence>
<dbReference type="RefSeq" id="WP_254010000.1">
    <property type="nucleotide sequence ID" value="NZ_JAMZMM010000008.1"/>
</dbReference>
<name>A0AAE3GNK5_9CYAN</name>
<dbReference type="InterPro" id="IPR001387">
    <property type="entry name" value="Cro/C1-type_HTH"/>
</dbReference>
<evidence type="ECO:0000313" key="3">
    <source>
        <dbReference type="Proteomes" id="UP001204953"/>
    </source>
</evidence>
<dbReference type="Pfam" id="PF12844">
    <property type="entry name" value="HTH_19"/>
    <property type="match status" value="1"/>
</dbReference>
<organism evidence="2 3">
    <name type="scientific">Limnofasciculus baicalensis BBK-W-15</name>
    <dbReference type="NCBI Taxonomy" id="2699891"/>
    <lineage>
        <taxon>Bacteria</taxon>
        <taxon>Bacillati</taxon>
        <taxon>Cyanobacteriota</taxon>
        <taxon>Cyanophyceae</taxon>
        <taxon>Coleofasciculales</taxon>
        <taxon>Coleofasciculaceae</taxon>
        <taxon>Limnofasciculus</taxon>
        <taxon>Limnofasciculus baicalensis</taxon>
    </lineage>
</organism>
<keyword evidence="3" id="KW-1185">Reference proteome</keyword>
<reference evidence="2" key="1">
    <citation type="submission" date="2022-06" db="EMBL/GenBank/DDBJ databases">
        <title>New cyanobacteria of genus Symplocastrum in benthos of Lake Baikal.</title>
        <authorList>
            <person name="Sorokovikova E."/>
            <person name="Tikhonova I."/>
            <person name="Krasnopeev A."/>
            <person name="Evseev P."/>
            <person name="Gladkikh A."/>
            <person name="Belykh O."/>
        </authorList>
    </citation>
    <scope>NUCLEOTIDE SEQUENCE</scope>
    <source>
        <strain evidence="2">BBK-W-15</strain>
    </source>
</reference>
<dbReference type="SUPFAM" id="SSF47413">
    <property type="entry name" value="lambda repressor-like DNA-binding domains"/>
    <property type="match status" value="1"/>
</dbReference>
<accession>A0AAE3GNK5</accession>
<dbReference type="AlphaFoldDB" id="A0AAE3GNK5"/>
<sequence length="128" mass="14320">MTKIDGKVSDLLAAILAESEAMVDTNPPETLNPTTVEELQQKLEYFLILDSLGELLQKIRSDRGLTVREMAREVQKSPGRISQIEGTRDRIELKTLAQYANELGYDVQIALVPRNDREPALFAPIPLS</sequence>
<comment type="caution">
    <text evidence="2">The sequence shown here is derived from an EMBL/GenBank/DDBJ whole genome shotgun (WGS) entry which is preliminary data.</text>
</comment>
<dbReference type="SMART" id="SM00530">
    <property type="entry name" value="HTH_XRE"/>
    <property type="match status" value="1"/>
</dbReference>
<dbReference type="Proteomes" id="UP001204953">
    <property type="component" value="Unassembled WGS sequence"/>
</dbReference>
<dbReference type="GO" id="GO:0003677">
    <property type="term" value="F:DNA binding"/>
    <property type="evidence" value="ECO:0007669"/>
    <property type="project" value="InterPro"/>
</dbReference>
<gene>
    <name evidence="2" type="ORF">NJ959_01670</name>
</gene>
<feature type="domain" description="HTH cro/C1-type" evidence="1">
    <location>
        <begin position="56"/>
        <end position="110"/>
    </location>
</feature>